<proteinExistence type="inferred from homology"/>
<organism evidence="7 8">
    <name type="scientific">Robertmurraya mangrovi</name>
    <dbReference type="NCBI Taxonomy" id="3098077"/>
    <lineage>
        <taxon>Bacteria</taxon>
        <taxon>Bacillati</taxon>
        <taxon>Bacillota</taxon>
        <taxon>Bacilli</taxon>
        <taxon>Bacillales</taxon>
        <taxon>Bacillaceae</taxon>
        <taxon>Robertmurraya</taxon>
    </lineage>
</organism>
<gene>
    <name evidence="7" type="ORF">SM124_13135</name>
</gene>
<dbReference type="Gene3D" id="1.10.150.130">
    <property type="match status" value="1"/>
</dbReference>
<dbReference type="Gene3D" id="1.10.443.10">
    <property type="entry name" value="Intergrase catalytic core"/>
    <property type="match status" value="1"/>
</dbReference>
<protein>
    <submittedName>
        <fullName evidence="7">Site-specific integrase</fullName>
    </submittedName>
</protein>
<dbReference type="InterPro" id="IPR010998">
    <property type="entry name" value="Integrase_recombinase_N"/>
</dbReference>
<dbReference type="PANTHER" id="PTHR30349">
    <property type="entry name" value="PHAGE INTEGRASE-RELATED"/>
    <property type="match status" value="1"/>
</dbReference>
<comment type="caution">
    <text evidence="7">The sequence shown here is derived from an EMBL/GenBank/DDBJ whole genome shotgun (WGS) entry which is preliminary data.</text>
</comment>
<evidence type="ECO:0000256" key="1">
    <source>
        <dbReference type="ARBA" id="ARBA00008857"/>
    </source>
</evidence>
<keyword evidence="8" id="KW-1185">Reference proteome</keyword>
<keyword evidence="2 4" id="KW-0238">DNA-binding</keyword>
<dbReference type="Pfam" id="PF00589">
    <property type="entry name" value="Phage_integrase"/>
    <property type="match status" value="1"/>
</dbReference>
<evidence type="ECO:0000259" key="6">
    <source>
        <dbReference type="PROSITE" id="PS51900"/>
    </source>
</evidence>
<dbReference type="SUPFAM" id="SSF56349">
    <property type="entry name" value="DNA breaking-rejoining enzymes"/>
    <property type="match status" value="1"/>
</dbReference>
<dbReference type="InterPro" id="IPR011010">
    <property type="entry name" value="DNA_brk_join_enz"/>
</dbReference>
<dbReference type="PROSITE" id="PS51900">
    <property type="entry name" value="CB"/>
    <property type="match status" value="1"/>
</dbReference>
<accession>A0ABU5IZW5</accession>
<reference evidence="7 8" key="1">
    <citation type="submission" date="2023-11" db="EMBL/GenBank/DDBJ databases">
        <title>Bacillus jintuensis, isolated from a mudflat on the Beibu Gulf coast.</title>
        <authorList>
            <person name="Li M."/>
        </authorList>
    </citation>
    <scope>NUCLEOTIDE SEQUENCE [LARGE SCALE GENOMIC DNA]</scope>
    <source>
        <strain evidence="7 8">31A1R</strain>
    </source>
</reference>
<keyword evidence="3" id="KW-0233">DNA recombination</keyword>
<evidence type="ECO:0000256" key="3">
    <source>
        <dbReference type="ARBA" id="ARBA00023172"/>
    </source>
</evidence>
<evidence type="ECO:0000313" key="8">
    <source>
        <dbReference type="Proteomes" id="UP001290455"/>
    </source>
</evidence>
<evidence type="ECO:0000313" key="7">
    <source>
        <dbReference type="EMBL" id="MDZ5472676.1"/>
    </source>
</evidence>
<dbReference type="PROSITE" id="PS51898">
    <property type="entry name" value="TYR_RECOMBINASE"/>
    <property type="match status" value="1"/>
</dbReference>
<dbReference type="RefSeq" id="WP_322446979.1">
    <property type="nucleotide sequence ID" value="NZ_JAXOFX010000008.1"/>
</dbReference>
<dbReference type="InterPro" id="IPR044068">
    <property type="entry name" value="CB"/>
</dbReference>
<evidence type="ECO:0000259" key="5">
    <source>
        <dbReference type="PROSITE" id="PS51898"/>
    </source>
</evidence>
<dbReference type="CDD" id="cd00397">
    <property type="entry name" value="DNA_BRE_C"/>
    <property type="match status" value="1"/>
</dbReference>
<evidence type="ECO:0000256" key="4">
    <source>
        <dbReference type="PROSITE-ProRule" id="PRU01248"/>
    </source>
</evidence>
<dbReference type="InterPro" id="IPR013762">
    <property type="entry name" value="Integrase-like_cat_sf"/>
</dbReference>
<evidence type="ECO:0000256" key="2">
    <source>
        <dbReference type="ARBA" id="ARBA00023125"/>
    </source>
</evidence>
<feature type="domain" description="Core-binding (CB)" evidence="6">
    <location>
        <begin position="1"/>
        <end position="102"/>
    </location>
</feature>
<feature type="domain" description="Tyr recombinase" evidence="5">
    <location>
        <begin position="124"/>
        <end position="304"/>
    </location>
</feature>
<dbReference type="EMBL" id="JAXOFX010000008">
    <property type="protein sequence ID" value="MDZ5472676.1"/>
    <property type="molecule type" value="Genomic_DNA"/>
</dbReference>
<dbReference type="InterPro" id="IPR050090">
    <property type="entry name" value="Tyrosine_recombinase_XerCD"/>
</dbReference>
<sequence>MENLLIDSVYYKKFVELSGYSDKSIERYRSVLKELGEFIRVFGYRNDKLDFNKFYYSENDDEYEPIDLDFVDNYVEYLKEKKTKVTLGNHFSCAKSFFQFIEDLELIEENPFSRYPSSFHYRAIKNRALSKEESDSMLKAAAILDPFLLQYFVLILLQFTCGLRSREICSLKLSQIYFDLNVIVIDRKQKTFASSVLMTPALKKYLQVYINHPYFKEWLENSTDKELFFLKKRPLTNAKLNKIIREIASKAEIKRKVASHDLRATMAYLMDQNGFSLPAIQRQMRHKKPSTTLIYLPMKNRLKV</sequence>
<dbReference type="Proteomes" id="UP001290455">
    <property type="component" value="Unassembled WGS sequence"/>
</dbReference>
<dbReference type="InterPro" id="IPR002104">
    <property type="entry name" value="Integrase_catalytic"/>
</dbReference>
<name>A0ABU5IZW5_9BACI</name>
<dbReference type="PANTHER" id="PTHR30349:SF41">
    <property type="entry name" value="INTEGRASE_RECOMBINASE PROTEIN MJ0367-RELATED"/>
    <property type="match status" value="1"/>
</dbReference>
<comment type="similarity">
    <text evidence="1">Belongs to the 'phage' integrase family.</text>
</comment>